<reference evidence="10 12" key="1">
    <citation type="journal article" date="2015" name="Int. J. Syst. Evol. Microbiol.">
        <title>Complete genome sequence of Salinicoccus halodurans H3B36, isolated from the Qaidam Basin in China.</title>
        <authorList>
            <person name="Jiang K."/>
            <person name="Xue Y."/>
            <person name="Ma Y."/>
        </authorList>
    </citation>
    <scope>NUCLEOTIDE SEQUENCE [LARGE SCALE GENOMIC DNA]</scope>
    <source>
        <strain evidence="10 12">H3B36</strain>
    </source>
</reference>
<reference evidence="11 13" key="3">
    <citation type="submission" date="2016-10" db="EMBL/GenBank/DDBJ databases">
        <authorList>
            <person name="Varghese N."/>
            <person name="Submissions S."/>
        </authorList>
    </citation>
    <scope>NUCLEOTIDE SEQUENCE [LARGE SCALE GENOMIC DNA]</scope>
    <source>
        <strain evidence="11 13">CGMCC 1.6501</strain>
    </source>
</reference>
<dbReference type="NCBIfam" id="TIGR03723">
    <property type="entry name" value="T6A_TsaD_YgjD"/>
    <property type="match status" value="1"/>
</dbReference>
<dbReference type="NCBIfam" id="TIGR00329">
    <property type="entry name" value="gcp_kae1"/>
    <property type="match status" value="1"/>
</dbReference>
<dbReference type="SUPFAM" id="SSF53067">
    <property type="entry name" value="Actin-like ATPase domain"/>
    <property type="match status" value="2"/>
</dbReference>
<keyword evidence="12" id="KW-1185">Reference proteome</keyword>
<dbReference type="GO" id="GO:0005506">
    <property type="term" value="F:iron ion binding"/>
    <property type="evidence" value="ECO:0007669"/>
    <property type="project" value="UniProtKB-UniRule"/>
</dbReference>
<dbReference type="EMBL" id="FOTB01000005">
    <property type="protein sequence ID" value="SFK87590.1"/>
    <property type="molecule type" value="Genomic_DNA"/>
</dbReference>
<feature type="domain" description="Gcp-like" evidence="9">
    <location>
        <begin position="27"/>
        <end position="310"/>
    </location>
</feature>
<feature type="binding site" evidence="8">
    <location>
        <position position="187"/>
    </location>
    <ligand>
        <name>substrate</name>
    </ligand>
</feature>
<feature type="binding site" evidence="8">
    <location>
        <position position="119"/>
    </location>
    <ligand>
        <name>Fe cation</name>
        <dbReference type="ChEBI" id="CHEBI:24875"/>
    </ligand>
</feature>
<evidence type="ECO:0000313" key="11">
    <source>
        <dbReference type="EMBL" id="SFK87590.1"/>
    </source>
</evidence>
<evidence type="ECO:0000256" key="1">
    <source>
        <dbReference type="ARBA" id="ARBA00022490"/>
    </source>
</evidence>
<keyword evidence="4 8" id="KW-0479">Metal-binding</keyword>
<dbReference type="InterPro" id="IPR043129">
    <property type="entry name" value="ATPase_NBD"/>
</dbReference>
<organism evidence="11 13">
    <name type="scientific">Salinicoccus halodurans</name>
    <dbReference type="NCBI Taxonomy" id="407035"/>
    <lineage>
        <taxon>Bacteria</taxon>
        <taxon>Bacillati</taxon>
        <taxon>Bacillota</taxon>
        <taxon>Bacilli</taxon>
        <taxon>Bacillales</taxon>
        <taxon>Staphylococcaceae</taxon>
        <taxon>Salinicoccus</taxon>
    </lineage>
</organism>
<keyword evidence="1 8" id="KW-0963">Cytoplasm</keyword>
<feature type="binding site" evidence="8">
    <location>
        <position position="276"/>
    </location>
    <ligand>
        <name>substrate</name>
    </ligand>
</feature>
<feature type="binding site" evidence="8">
    <location>
        <position position="304"/>
    </location>
    <ligand>
        <name>Fe cation</name>
        <dbReference type="ChEBI" id="CHEBI:24875"/>
    </ligand>
</feature>
<dbReference type="Proteomes" id="UP000183090">
    <property type="component" value="Unassembled WGS sequence"/>
</dbReference>
<comment type="subcellular location">
    <subcellularLocation>
        <location evidence="8">Cytoplasm</location>
    </subcellularLocation>
</comment>
<name>A0A0F7D4S7_9STAP</name>
<dbReference type="GO" id="GO:0002949">
    <property type="term" value="P:tRNA threonylcarbamoyladenosine modification"/>
    <property type="evidence" value="ECO:0007669"/>
    <property type="project" value="UniProtKB-UniRule"/>
</dbReference>
<keyword evidence="5 8" id="KW-0408">Iron</keyword>
<dbReference type="EC" id="2.3.1.234" evidence="8"/>
<dbReference type="AlphaFoldDB" id="A0A0F7D4S7"/>
<comment type="catalytic activity">
    <reaction evidence="7 8">
        <text>L-threonylcarbamoyladenylate + adenosine(37) in tRNA = N(6)-L-threonylcarbamoyladenosine(37) in tRNA + AMP + H(+)</text>
        <dbReference type="Rhea" id="RHEA:37059"/>
        <dbReference type="Rhea" id="RHEA-COMP:10162"/>
        <dbReference type="Rhea" id="RHEA-COMP:10163"/>
        <dbReference type="ChEBI" id="CHEBI:15378"/>
        <dbReference type="ChEBI" id="CHEBI:73682"/>
        <dbReference type="ChEBI" id="CHEBI:74411"/>
        <dbReference type="ChEBI" id="CHEBI:74418"/>
        <dbReference type="ChEBI" id="CHEBI:456215"/>
        <dbReference type="EC" id="2.3.1.234"/>
    </reaction>
</comment>
<feature type="binding site" evidence="8">
    <location>
        <position position="183"/>
    </location>
    <ligand>
        <name>substrate</name>
    </ligand>
</feature>
<accession>A0A0F7D4S7</accession>
<evidence type="ECO:0000256" key="7">
    <source>
        <dbReference type="ARBA" id="ARBA00048117"/>
    </source>
</evidence>
<keyword evidence="6 8" id="KW-0012">Acyltransferase</keyword>
<proteinExistence type="inferred from homology"/>
<comment type="cofactor">
    <cofactor evidence="8">
        <name>Fe(2+)</name>
        <dbReference type="ChEBI" id="CHEBI:29033"/>
    </cofactor>
    <text evidence="8">Binds 1 Fe(2+) ion per subunit.</text>
</comment>
<dbReference type="RefSeq" id="WP_046790934.1">
    <property type="nucleotide sequence ID" value="NZ_CP011366.1"/>
</dbReference>
<comment type="similarity">
    <text evidence="8">Belongs to the KAE1 / TsaD family.</text>
</comment>
<evidence type="ECO:0000256" key="8">
    <source>
        <dbReference type="HAMAP-Rule" id="MF_01445"/>
    </source>
</evidence>
<evidence type="ECO:0000256" key="5">
    <source>
        <dbReference type="ARBA" id="ARBA00023004"/>
    </source>
</evidence>
<dbReference type="PROSITE" id="PS01016">
    <property type="entry name" value="GLYCOPROTEASE"/>
    <property type="match status" value="1"/>
</dbReference>
<dbReference type="KEGG" id="shv:AAT16_11460"/>
<evidence type="ECO:0000256" key="3">
    <source>
        <dbReference type="ARBA" id="ARBA00022694"/>
    </source>
</evidence>
<dbReference type="GO" id="GO:0061711">
    <property type="term" value="F:tRNA N(6)-L-threonylcarbamoyladenine synthase activity"/>
    <property type="evidence" value="ECO:0007669"/>
    <property type="project" value="UniProtKB-EC"/>
</dbReference>
<reference evidence="12" key="2">
    <citation type="submission" date="2015-04" db="EMBL/GenBank/DDBJ databases">
        <title>Complete genome sequence of Salinicoccus halodurans strain H3B36, isolated from the Qaidam basin of China.</title>
        <authorList>
            <person name="Ma Y."/>
            <person name="Jiang K."/>
            <person name="Xue Y."/>
        </authorList>
    </citation>
    <scope>NUCLEOTIDE SEQUENCE [LARGE SCALE GENOMIC DNA]</scope>
    <source>
        <strain evidence="12">H3B36</strain>
    </source>
</reference>
<dbReference type="Gene3D" id="3.30.420.40">
    <property type="match status" value="2"/>
</dbReference>
<dbReference type="FunFam" id="3.30.420.40:FF:000012">
    <property type="entry name" value="tRNA N6-adenosine threonylcarbamoyltransferase"/>
    <property type="match status" value="1"/>
</dbReference>
<protein>
    <recommendedName>
        <fullName evidence="8">tRNA N6-adenosine threonylcarbamoyltransferase</fullName>
        <ecNumber evidence="8">2.3.1.234</ecNumber>
    </recommendedName>
    <alternativeName>
        <fullName evidence="8">N6-L-threonylcarbamoyladenine synthase</fullName>
        <shortName evidence="8">t(6)A synthase</shortName>
    </alternativeName>
    <alternativeName>
        <fullName evidence="8">t(6)A37 threonylcarbamoyladenosine biosynthesis protein TsaD</fullName>
    </alternativeName>
    <alternativeName>
        <fullName evidence="8">tRNA threonylcarbamoyladenosine biosynthesis protein TsaD</fullName>
    </alternativeName>
</protein>
<dbReference type="InterPro" id="IPR017860">
    <property type="entry name" value="Peptidase_M22_CS"/>
</dbReference>
<dbReference type="InterPro" id="IPR022450">
    <property type="entry name" value="TsaD"/>
</dbReference>
<dbReference type="OrthoDB" id="9806197at2"/>
<dbReference type="Proteomes" id="UP000034029">
    <property type="component" value="Chromosome"/>
</dbReference>
<dbReference type="InterPro" id="IPR017861">
    <property type="entry name" value="KAE1/TsaD"/>
</dbReference>
<dbReference type="PANTHER" id="PTHR11735">
    <property type="entry name" value="TRNA N6-ADENOSINE THREONYLCARBAMOYLTRANSFERASE"/>
    <property type="match status" value="1"/>
</dbReference>
<evidence type="ECO:0000256" key="6">
    <source>
        <dbReference type="ARBA" id="ARBA00023315"/>
    </source>
</evidence>
<evidence type="ECO:0000259" key="9">
    <source>
        <dbReference type="Pfam" id="PF00814"/>
    </source>
</evidence>
<dbReference type="EMBL" id="CP011366">
    <property type="protein sequence ID" value="AKG74755.1"/>
    <property type="molecule type" value="Genomic_DNA"/>
</dbReference>
<dbReference type="InterPro" id="IPR000905">
    <property type="entry name" value="Gcp-like_dom"/>
</dbReference>
<sequence>MTQDKIILSIETSCDETACSIIKNGKEILSNVVVSQIESHKRFGGVVPEVASRHHVETITLVIDQALSEAGMTPRELSAVAVTEGPGLIGALLVGINAAKAFSFAHDLPLIPVHHIAGHIYANQLEEELEFPLVALIVSGGHTELIYMKDHLSFEVIGETRDDAVGEAYDKVARVIGLPYPGGPHVDRLSAEGEDTFAFPRPYLEPGSYDFSFSGLKSAVINTIHNYKQKGQEVKQEDVARSFQESVVDVLTKKTMDAVQQYEVNHLLVAGGVAANRGLRQSFESSCEKKGLKLSIPQLKFCTDNAAMIGAAAYHLYQKEHFASLDLNGRNFIDIESFAY</sequence>
<dbReference type="FunFam" id="3.30.420.40:FF:000040">
    <property type="entry name" value="tRNA N6-adenosine threonylcarbamoyltransferase"/>
    <property type="match status" value="1"/>
</dbReference>
<dbReference type="PRINTS" id="PR00789">
    <property type="entry name" value="OSIALOPTASE"/>
</dbReference>
<feature type="binding site" evidence="8">
    <location>
        <position position="115"/>
    </location>
    <ligand>
        <name>Fe cation</name>
        <dbReference type="ChEBI" id="CHEBI:24875"/>
    </ligand>
</feature>
<dbReference type="GO" id="GO:0005737">
    <property type="term" value="C:cytoplasm"/>
    <property type="evidence" value="ECO:0007669"/>
    <property type="project" value="UniProtKB-SubCell"/>
</dbReference>
<keyword evidence="2 8" id="KW-0808">Transferase</keyword>
<dbReference type="Pfam" id="PF00814">
    <property type="entry name" value="TsaD"/>
    <property type="match status" value="1"/>
</dbReference>
<evidence type="ECO:0000313" key="12">
    <source>
        <dbReference type="Proteomes" id="UP000034029"/>
    </source>
</evidence>
<evidence type="ECO:0000313" key="10">
    <source>
        <dbReference type="EMBL" id="AKG74755.1"/>
    </source>
</evidence>
<keyword evidence="3 8" id="KW-0819">tRNA processing</keyword>
<evidence type="ECO:0000256" key="2">
    <source>
        <dbReference type="ARBA" id="ARBA00022679"/>
    </source>
</evidence>
<dbReference type="HAMAP" id="MF_01445">
    <property type="entry name" value="TsaD"/>
    <property type="match status" value="1"/>
</dbReference>
<feature type="binding site" evidence="8">
    <location>
        <begin position="137"/>
        <end position="141"/>
    </location>
    <ligand>
        <name>substrate</name>
    </ligand>
</feature>
<gene>
    <name evidence="8" type="primary">tsaD</name>
    <name evidence="10" type="ORF">AAT16_11460</name>
    <name evidence="11" type="ORF">SAMN05216235_2155</name>
</gene>
<comment type="function">
    <text evidence="8">Required for the formation of a threonylcarbamoyl group on adenosine at position 37 (t(6)A37) in tRNAs that read codons beginning with adenine. Is involved in the transfer of the threonylcarbamoyl moiety of threonylcarbamoyl-AMP (TC-AMP) to the N6 group of A37, together with TsaE and TsaB. TsaD likely plays a direct catalytic role in this reaction.</text>
</comment>
<evidence type="ECO:0000313" key="13">
    <source>
        <dbReference type="Proteomes" id="UP000183090"/>
    </source>
</evidence>
<dbReference type="CDD" id="cd24133">
    <property type="entry name" value="ASKHA_NBD_TsaD_bac"/>
    <property type="match status" value="1"/>
</dbReference>
<feature type="binding site" evidence="8">
    <location>
        <position position="170"/>
    </location>
    <ligand>
        <name>substrate</name>
    </ligand>
</feature>
<dbReference type="PANTHER" id="PTHR11735:SF6">
    <property type="entry name" value="TRNA N6-ADENOSINE THREONYLCARBAMOYLTRANSFERASE, MITOCHONDRIAL"/>
    <property type="match status" value="1"/>
</dbReference>
<evidence type="ECO:0000256" key="4">
    <source>
        <dbReference type="ARBA" id="ARBA00022723"/>
    </source>
</evidence>